<dbReference type="PROSITE" id="PS50053">
    <property type="entry name" value="UBIQUITIN_2"/>
    <property type="match status" value="1"/>
</dbReference>
<feature type="region of interest" description="Disordered" evidence="1">
    <location>
        <begin position="1"/>
        <end position="176"/>
    </location>
</feature>
<dbReference type="AlphaFoldDB" id="A0A6G1GCS6"/>
<feature type="compositionally biased region" description="Basic and acidic residues" evidence="1">
    <location>
        <begin position="107"/>
        <end position="120"/>
    </location>
</feature>
<dbReference type="SUPFAM" id="SSF54236">
    <property type="entry name" value="Ubiquitin-like"/>
    <property type="match status" value="1"/>
</dbReference>
<accession>A0A6G1GCS6</accession>
<reference evidence="5" key="2">
    <citation type="submission" date="2020-04" db="EMBL/GenBank/DDBJ databases">
        <authorList>
            <consortium name="NCBI Genome Project"/>
        </authorList>
    </citation>
    <scope>NUCLEOTIDE SEQUENCE</scope>
    <source>
        <strain evidence="5">CBS 781.70</strain>
    </source>
</reference>
<feature type="region of interest" description="Disordered" evidence="1">
    <location>
        <begin position="192"/>
        <end position="222"/>
    </location>
</feature>
<evidence type="ECO:0000259" key="2">
    <source>
        <dbReference type="PROSITE" id="PS50053"/>
    </source>
</evidence>
<dbReference type="Proteomes" id="UP000504638">
    <property type="component" value="Unplaced"/>
</dbReference>
<dbReference type="EMBL" id="ML975151">
    <property type="protein sequence ID" value="KAF1815887.1"/>
    <property type="molecule type" value="Genomic_DNA"/>
</dbReference>
<name>A0A6G1GCS6_9PEZI</name>
<dbReference type="GeneID" id="54423300"/>
<gene>
    <name evidence="3 5" type="ORF">P152DRAFT_511954</name>
</gene>
<reference evidence="5" key="3">
    <citation type="submission" date="2025-04" db="UniProtKB">
        <authorList>
            <consortium name="RefSeq"/>
        </authorList>
    </citation>
    <scope>IDENTIFICATION</scope>
    <source>
        <strain evidence="5">CBS 781.70</strain>
    </source>
</reference>
<reference evidence="3 5" key="1">
    <citation type="submission" date="2020-01" db="EMBL/GenBank/DDBJ databases">
        <authorList>
            <consortium name="DOE Joint Genome Institute"/>
            <person name="Haridas S."/>
            <person name="Albert R."/>
            <person name="Binder M."/>
            <person name="Bloem J."/>
            <person name="Labutti K."/>
            <person name="Salamov A."/>
            <person name="Andreopoulos B."/>
            <person name="Baker S.E."/>
            <person name="Barry K."/>
            <person name="Bills G."/>
            <person name="Bluhm B.H."/>
            <person name="Cannon C."/>
            <person name="Castanera R."/>
            <person name="Culley D.E."/>
            <person name="Daum C."/>
            <person name="Ezra D."/>
            <person name="Gonzalez J.B."/>
            <person name="Henrissat B."/>
            <person name="Kuo A."/>
            <person name="Liang C."/>
            <person name="Lipzen A."/>
            <person name="Lutzoni F."/>
            <person name="Magnuson J."/>
            <person name="Mondo S."/>
            <person name="Nolan M."/>
            <person name="Ohm R."/>
            <person name="Pangilinan J."/>
            <person name="Park H.-J."/>
            <person name="Ramirez L."/>
            <person name="Alfaro M."/>
            <person name="Sun H."/>
            <person name="Tritt A."/>
            <person name="Yoshinaga Y."/>
            <person name="Zwiers L.-H."/>
            <person name="Turgeon B.G."/>
            <person name="Goodwin S.B."/>
            <person name="Spatafora J.W."/>
            <person name="Crous P.W."/>
            <person name="Grigoriev I.V."/>
        </authorList>
    </citation>
    <scope>NUCLEOTIDE SEQUENCE</scope>
    <source>
        <strain evidence="3 5">CBS 781.70</strain>
    </source>
</reference>
<dbReference type="Gene3D" id="3.10.20.90">
    <property type="entry name" value="Phosphatidylinositol 3-kinase Catalytic Subunit, Chain A, domain 1"/>
    <property type="match status" value="1"/>
</dbReference>
<protein>
    <recommendedName>
        <fullName evidence="2">Ubiquitin-like domain-containing protein</fullName>
    </recommendedName>
</protein>
<sequence length="438" mass="49041">MIPSMESDVLESPTSNTMLKKSRFAKPAWAAARSTSKDTGTEDGLFSRSTRAYEEILAEEEEIKRAKEERKQRRRHRDSPSRDSPKRRRLSREDDDSSAPVEAQRSPADKSLDRETERSHSTRTADYGTIHIDSITSADKRFSAPGTTGEESRRDAAIERKIRSTVNTDDEDDESDEDLQLLIEAARQQRLSKEQANSLPAVPPPTVTSKASSDDKVGGASTTALDGRPNYIVEILITSKLPGTQPVVITRKLSQRLKEVHAAYCDAMGFTPEMFRRVFLTWRNQKIWGFQTCEALGLDLPPIDADSMDETGVGTVQISMEMVTPEIFEANKQAAELSFLQEPTERSRETRSSEPVEAEQADSSKIRVILRAKDYGELKIAVKPDTTILSMIHAYRKRCNVQSEKAVKLMFDGEELGEDQSVADSDIGDMELIEVHVK</sequence>
<evidence type="ECO:0000313" key="4">
    <source>
        <dbReference type="Proteomes" id="UP000504638"/>
    </source>
</evidence>
<keyword evidence="4" id="KW-1185">Reference proteome</keyword>
<feature type="domain" description="Ubiquitin-like" evidence="2">
    <location>
        <begin position="366"/>
        <end position="438"/>
    </location>
</feature>
<feature type="compositionally biased region" description="Basic and acidic residues" evidence="1">
    <location>
        <begin position="343"/>
        <end position="354"/>
    </location>
</feature>
<proteinExistence type="predicted"/>
<dbReference type="RefSeq" id="XP_033537518.1">
    <property type="nucleotide sequence ID" value="XM_033682730.1"/>
</dbReference>
<organism evidence="3">
    <name type="scientific">Eremomyces bilateralis CBS 781.70</name>
    <dbReference type="NCBI Taxonomy" id="1392243"/>
    <lineage>
        <taxon>Eukaryota</taxon>
        <taxon>Fungi</taxon>
        <taxon>Dikarya</taxon>
        <taxon>Ascomycota</taxon>
        <taxon>Pezizomycotina</taxon>
        <taxon>Dothideomycetes</taxon>
        <taxon>Dothideomycetes incertae sedis</taxon>
        <taxon>Eremomycetales</taxon>
        <taxon>Eremomycetaceae</taxon>
        <taxon>Eremomyces</taxon>
    </lineage>
</organism>
<feature type="compositionally biased region" description="Basic and acidic residues" evidence="1">
    <location>
        <begin position="150"/>
        <end position="162"/>
    </location>
</feature>
<dbReference type="InterPro" id="IPR000626">
    <property type="entry name" value="Ubiquitin-like_dom"/>
</dbReference>
<dbReference type="InterPro" id="IPR029071">
    <property type="entry name" value="Ubiquitin-like_domsf"/>
</dbReference>
<dbReference type="Pfam" id="PF11976">
    <property type="entry name" value="Rad60-SLD"/>
    <property type="match status" value="1"/>
</dbReference>
<evidence type="ECO:0000313" key="5">
    <source>
        <dbReference type="RefSeq" id="XP_033537518.1"/>
    </source>
</evidence>
<evidence type="ECO:0000313" key="3">
    <source>
        <dbReference type="EMBL" id="KAF1815887.1"/>
    </source>
</evidence>
<dbReference type="InterPro" id="IPR022617">
    <property type="entry name" value="Rad60/SUMO-like_dom"/>
</dbReference>
<feature type="region of interest" description="Disordered" evidence="1">
    <location>
        <begin position="339"/>
        <end position="359"/>
    </location>
</feature>
<feature type="compositionally biased region" description="Basic and acidic residues" evidence="1">
    <location>
        <begin position="62"/>
        <end position="71"/>
    </location>
</feature>
<evidence type="ECO:0000256" key="1">
    <source>
        <dbReference type="SAM" id="MobiDB-lite"/>
    </source>
</evidence>
<dbReference type="OrthoDB" id="3365399at2759"/>